<keyword evidence="6" id="KW-0472">Membrane</keyword>
<dbReference type="GO" id="GO:0016020">
    <property type="term" value="C:membrane"/>
    <property type="evidence" value="ECO:0007669"/>
    <property type="project" value="InterPro"/>
</dbReference>
<dbReference type="VEuPathDB" id="VectorBase:PPAI007930"/>
<dbReference type="PROSITE" id="PS50929">
    <property type="entry name" value="ABC_TM1F"/>
    <property type="match status" value="1"/>
</dbReference>
<dbReference type="AlphaFoldDB" id="A0A1B0DIE5"/>
<evidence type="ECO:0000256" key="3">
    <source>
        <dbReference type="ARBA" id="ARBA00022741"/>
    </source>
</evidence>
<evidence type="ECO:0000256" key="6">
    <source>
        <dbReference type="ARBA" id="ARBA00023136"/>
    </source>
</evidence>
<dbReference type="SUPFAM" id="SSF90123">
    <property type="entry name" value="ABC transporter transmembrane region"/>
    <property type="match status" value="1"/>
</dbReference>
<proteinExistence type="predicted"/>
<evidence type="ECO:0000256" key="4">
    <source>
        <dbReference type="ARBA" id="ARBA00022840"/>
    </source>
</evidence>
<evidence type="ECO:0000256" key="5">
    <source>
        <dbReference type="ARBA" id="ARBA00022989"/>
    </source>
</evidence>
<dbReference type="Pfam" id="PF00664">
    <property type="entry name" value="ABC_membrane"/>
    <property type="match status" value="1"/>
</dbReference>
<accession>A0A1B0DIE5</accession>
<dbReference type="InterPro" id="IPR050173">
    <property type="entry name" value="ABC_transporter_C-like"/>
</dbReference>
<evidence type="ECO:0000256" key="1">
    <source>
        <dbReference type="ARBA" id="ARBA00022448"/>
    </source>
</evidence>
<evidence type="ECO:0000256" key="2">
    <source>
        <dbReference type="ARBA" id="ARBA00022692"/>
    </source>
</evidence>
<dbReference type="PANTHER" id="PTHR24223">
    <property type="entry name" value="ATP-BINDING CASSETTE SUB-FAMILY C"/>
    <property type="match status" value="1"/>
</dbReference>
<evidence type="ECO:0000313" key="8">
    <source>
        <dbReference type="Proteomes" id="UP000092462"/>
    </source>
</evidence>
<keyword evidence="2" id="KW-0812">Transmembrane</keyword>
<sequence>MCLRASVKLHDKLFRGLTRARMLFFNTNPSGRILNRFSKDIGCVDAQLPVAMMDCILFFLELIAIITLVAIVNYWLLLPTFIMSLLFYLLRFVYVNTARSIKRVEALSKYIILPSKYPVCF</sequence>
<dbReference type="InterPro" id="IPR011527">
    <property type="entry name" value="ABC1_TM_dom"/>
</dbReference>
<dbReference type="Proteomes" id="UP000092462">
    <property type="component" value="Unassembled WGS sequence"/>
</dbReference>
<dbReference type="EMBL" id="AJVK01062412">
    <property type="status" value="NOT_ANNOTATED_CDS"/>
    <property type="molecule type" value="Genomic_DNA"/>
</dbReference>
<keyword evidence="8" id="KW-1185">Reference proteome</keyword>
<keyword evidence="1" id="KW-0813">Transport</keyword>
<dbReference type="InterPro" id="IPR036640">
    <property type="entry name" value="ABC1_TM_sf"/>
</dbReference>
<keyword evidence="3" id="KW-0547">Nucleotide-binding</keyword>
<dbReference type="PANTHER" id="PTHR24223:SF324">
    <property type="entry name" value="LD17001P"/>
    <property type="match status" value="1"/>
</dbReference>
<dbReference type="VEuPathDB" id="VectorBase:PPAPM1_001647"/>
<dbReference type="GO" id="GO:0140359">
    <property type="term" value="F:ABC-type transporter activity"/>
    <property type="evidence" value="ECO:0007669"/>
    <property type="project" value="InterPro"/>
</dbReference>
<keyword evidence="5" id="KW-1133">Transmembrane helix</keyword>
<dbReference type="GO" id="GO:0005524">
    <property type="term" value="F:ATP binding"/>
    <property type="evidence" value="ECO:0007669"/>
    <property type="project" value="UniProtKB-KW"/>
</dbReference>
<evidence type="ECO:0000313" key="7">
    <source>
        <dbReference type="EnsemblMetazoa" id="PPAI007930-PA"/>
    </source>
</evidence>
<name>A0A1B0DIE5_PHLPP</name>
<organism evidence="7 8">
    <name type="scientific">Phlebotomus papatasi</name>
    <name type="common">Sandfly</name>
    <dbReference type="NCBI Taxonomy" id="29031"/>
    <lineage>
        <taxon>Eukaryota</taxon>
        <taxon>Metazoa</taxon>
        <taxon>Ecdysozoa</taxon>
        <taxon>Arthropoda</taxon>
        <taxon>Hexapoda</taxon>
        <taxon>Insecta</taxon>
        <taxon>Pterygota</taxon>
        <taxon>Neoptera</taxon>
        <taxon>Endopterygota</taxon>
        <taxon>Diptera</taxon>
        <taxon>Nematocera</taxon>
        <taxon>Psychodoidea</taxon>
        <taxon>Psychodidae</taxon>
        <taxon>Phlebotomus</taxon>
        <taxon>Phlebotomus</taxon>
    </lineage>
</organism>
<dbReference type="EnsemblMetazoa" id="PPAI007930-RA">
    <property type="protein sequence ID" value="PPAI007930-PA"/>
    <property type="gene ID" value="PPAI007930"/>
</dbReference>
<protein>
    <submittedName>
        <fullName evidence="7">Uncharacterized protein</fullName>
    </submittedName>
</protein>
<keyword evidence="4" id="KW-0067">ATP-binding</keyword>
<dbReference type="Gene3D" id="1.20.1560.10">
    <property type="entry name" value="ABC transporter type 1, transmembrane domain"/>
    <property type="match status" value="1"/>
</dbReference>
<reference evidence="7" key="1">
    <citation type="submission" date="2022-08" db="UniProtKB">
        <authorList>
            <consortium name="EnsemblMetazoa"/>
        </authorList>
    </citation>
    <scope>IDENTIFICATION</scope>
    <source>
        <strain evidence="7">Israel</strain>
    </source>
</reference>